<dbReference type="Proteomes" id="UP001556631">
    <property type="component" value="Unassembled WGS sequence"/>
</dbReference>
<dbReference type="Gene3D" id="3.20.20.190">
    <property type="entry name" value="Phosphatidylinositol (PI) phosphodiesterase"/>
    <property type="match status" value="1"/>
</dbReference>
<dbReference type="Pfam" id="PF03009">
    <property type="entry name" value="GDPD"/>
    <property type="match status" value="1"/>
</dbReference>
<dbReference type="EMBL" id="JBFPJR010000013">
    <property type="protein sequence ID" value="MEX0427847.1"/>
    <property type="molecule type" value="Genomic_DNA"/>
</dbReference>
<evidence type="ECO:0000313" key="2">
    <source>
        <dbReference type="EMBL" id="MEX0427847.1"/>
    </source>
</evidence>
<protein>
    <submittedName>
        <fullName evidence="2">Glycerophosphodiester phosphodiesterase</fullName>
    </submittedName>
</protein>
<proteinExistence type="predicted"/>
<dbReference type="InterPro" id="IPR017946">
    <property type="entry name" value="PLC-like_Pdiesterase_TIM-brl"/>
</dbReference>
<evidence type="ECO:0000313" key="3">
    <source>
        <dbReference type="Proteomes" id="UP001556631"/>
    </source>
</evidence>
<dbReference type="PROSITE" id="PS51704">
    <property type="entry name" value="GP_PDE"/>
    <property type="match status" value="1"/>
</dbReference>
<accession>A0ABV3SZM9</accession>
<gene>
    <name evidence="2" type="ORF">AB3X52_09465</name>
</gene>
<reference evidence="2 3" key="1">
    <citation type="submission" date="2024-07" db="EMBL/GenBank/DDBJ databases">
        <authorList>
            <person name="Lee S."/>
            <person name="Kang M."/>
        </authorList>
    </citation>
    <scope>NUCLEOTIDE SEQUENCE [LARGE SCALE GENOMIC DNA]</scope>
    <source>
        <strain evidence="2 3">DS6</strain>
    </source>
</reference>
<name>A0ABV3SZM9_9ACTN</name>
<dbReference type="RefSeq" id="WP_367993616.1">
    <property type="nucleotide sequence ID" value="NZ_JBFPJR010000013.1"/>
</dbReference>
<dbReference type="SUPFAM" id="SSF51695">
    <property type="entry name" value="PLC-like phosphodiesterases"/>
    <property type="match status" value="1"/>
</dbReference>
<feature type="domain" description="GP-PDE" evidence="1">
    <location>
        <begin position="3"/>
        <end position="259"/>
    </location>
</feature>
<organism evidence="2 3">
    <name type="scientific">Nocardioides eburneus</name>
    <dbReference type="NCBI Taxonomy" id="3231482"/>
    <lineage>
        <taxon>Bacteria</taxon>
        <taxon>Bacillati</taxon>
        <taxon>Actinomycetota</taxon>
        <taxon>Actinomycetes</taxon>
        <taxon>Propionibacteriales</taxon>
        <taxon>Nocardioidaceae</taxon>
        <taxon>Nocardioides</taxon>
    </lineage>
</organism>
<dbReference type="InterPro" id="IPR030395">
    <property type="entry name" value="GP_PDE_dom"/>
</dbReference>
<dbReference type="PANTHER" id="PTHR46211:SF13">
    <property type="entry name" value="GLYCEROPHOSPHODIESTER PHOSPHODIESTERASE 1-RELATED"/>
    <property type="match status" value="1"/>
</dbReference>
<dbReference type="PANTHER" id="PTHR46211">
    <property type="entry name" value="GLYCEROPHOSPHORYL DIESTER PHOSPHODIESTERASE"/>
    <property type="match status" value="1"/>
</dbReference>
<sequence length="279" mass="31537">MRPEVVAHRGASHDNAEHTLGAYVAALDAGAEGLECDVRLTADGHLVCVHDRDLRRMGAQGLVSAMELADLAEIDMASWKKGWWDGEEEAPDRDDRDPRLDRVLTLRTLLETVRDYDRRVEVAIETKHPTRYGGLVEKRLAEMLRQFGWHTKGAPVRVMSFSFTALQRMERLAPDVQLVQLIERARNWPMLSRAMGEDWILGPGVEMLREHPRLLRRIRESGRDVHVWVVNTAEDLDLCLELGVGAVITDRPAYVFDLLAQRGLPASSPKKPRGMPDGR</sequence>
<comment type="caution">
    <text evidence="2">The sequence shown here is derived from an EMBL/GenBank/DDBJ whole genome shotgun (WGS) entry which is preliminary data.</text>
</comment>
<evidence type="ECO:0000259" key="1">
    <source>
        <dbReference type="PROSITE" id="PS51704"/>
    </source>
</evidence>
<keyword evidence="3" id="KW-1185">Reference proteome</keyword>